<proteinExistence type="predicted"/>
<keyword evidence="3" id="KW-1185">Reference proteome</keyword>
<name>A0ABW2PY89_9BACL</name>
<dbReference type="Proteomes" id="UP001596505">
    <property type="component" value="Unassembled WGS sequence"/>
</dbReference>
<protein>
    <submittedName>
        <fullName evidence="2">Uncharacterized protein</fullName>
    </submittedName>
</protein>
<comment type="caution">
    <text evidence="2">The sequence shown here is derived from an EMBL/GenBank/DDBJ whole genome shotgun (WGS) entry which is preliminary data.</text>
</comment>
<feature type="compositionally biased region" description="Basic and acidic residues" evidence="1">
    <location>
        <begin position="46"/>
        <end position="60"/>
    </location>
</feature>
<feature type="region of interest" description="Disordered" evidence="1">
    <location>
        <begin position="1"/>
        <end position="60"/>
    </location>
</feature>
<evidence type="ECO:0000313" key="3">
    <source>
        <dbReference type="Proteomes" id="UP001596505"/>
    </source>
</evidence>
<organism evidence="2 3">
    <name type="scientific">Scopulibacillus cellulosilyticus</name>
    <dbReference type="NCBI Taxonomy" id="2665665"/>
    <lineage>
        <taxon>Bacteria</taxon>
        <taxon>Bacillati</taxon>
        <taxon>Bacillota</taxon>
        <taxon>Bacilli</taxon>
        <taxon>Bacillales</taxon>
        <taxon>Sporolactobacillaceae</taxon>
        <taxon>Scopulibacillus</taxon>
    </lineage>
</organism>
<gene>
    <name evidence="2" type="ORF">ACFQRG_15495</name>
</gene>
<feature type="compositionally biased region" description="Basic and acidic residues" evidence="1">
    <location>
        <begin position="1"/>
        <end position="28"/>
    </location>
</feature>
<reference evidence="3" key="1">
    <citation type="journal article" date="2019" name="Int. J. Syst. Evol. Microbiol.">
        <title>The Global Catalogue of Microorganisms (GCM) 10K type strain sequencing project: providing services to taxonomists for standard genome sequencing and annotation.</title>
        <authorList>
            <consortium name="The Broad Institute Genomics Platform"/>
            <consortium name="The Broad Institute Genome Sequencing Center for Infectious Disease"/>
            <person name="Wu L."/>
            <person name="Ma J."/>
        </authorList>
    </citation>
    <scope>NUCLEOTIDE SEQUENCE [LARGE SCALE GENOMIC DNA]</scope>
    <source>
        <strain evidence="3">CGMCC 1.16305</strain>
    </source>
</reference>
<dbReference type="EMBL" id="JBHTCO010000020">
    <property type="protein sequence ID" value="MFC7394361.1"/>
    <property type="molecule type" value="Genomic_DNA"/>
</dbReference>
<evidence type="ECO:0000256" key="1">
    <source>
        <dbReference type="SAM" id="MobiDB-lite"/>
    </source>
</evidence>
<accession>A0ABW2PY89</accession>
<sequence>MAENDKKNLSKDNEKRKKYNFDVDRMVDEGLAGGTVDQRYNNPPVDESRPVEKEEKPRNT</sequence>
<dbReference type="RefSeq" id="WP_380967641.1">
    <property type="nucleotide sequence ID" value="NZ_JBHTCO010000020.1"/>
</dbReference>
<evidence type="ECO:0000313" key="2">
    <source>
        <dbReference type="EMBL" id="MFC7394361.1"/>
    </source>
</evidence>